<evidence type="ECO:0000313" key="3">
    <source>
        <dbReference type="Proteomes" id="UP000501868"/>
    </source>
</evidence>
<name>A0A6H1P5Y7_PRIMG</name>
<evidence type="ECO:0000313" key="2">
    <source>
        <dbReference type="EMBL" id="QIZ08691.1"/>
    </source>
</evidence>
<evidence type="ECO:0000256" key="1">
    <source>
        <dbReference type="SAM" id="MobiDB-lite"/>
    </source>
</evidence>
<accession>A0A6H1P5Y7</accession>
<dbReference type="Proteomes" id="UP000501868">
    <property type="component" value="Chromosome"/>
</dbReference>
<dbReference type="EMBL" id="CP051128">
    <property type="protein sequence ID" value="QIZ08691.1"/>
    <property type="molecule type" value="Genomic_DNA"/>
</dbReference>
<sequence>MTKVNNHKLQRGSNKTENNMDYVPIVDNLNNDNAFSDNGLENTLLLEKSVKNEKSK</sequence>
<protein>
    <submittedName>
        <fullName evidence="2">Uncharacterized protein</fullName>
    </submittedName>
</protein>
<reference evidence="2 3" key="1">
    <citation type="submission" date="2020-04" db="EMBL/GenBank/DDBJ databases">
        <title>Genome-Wide Identification of 5-Methylcytosine Sites in Bacterial Genomes By High-Throughput Sequencing of MspJI Restriction Fragments.</title>
        <authorList>
            <person name="Wu V."/>
        </authorList>
    </citation>
    <scope>NUCLEOTIDE SEQUENCE [LARGE SCALE GENOMIC DNA]</scope>
    <source>
        <strain evidence="2 3">S2</strain>
    </source>
</reference>
<organism evidence="2 3">
    <name type="scientific">Priestia megaterium</name>
    <name type="common">Bacillus megaterium</name>
    <dbReference type="NCBI Taxonomy" id="1404"/>
    <lineage>
        <taxon>Bacteria</taxon>
        <taxon>Bacillati</taxon>
        <taxon>Bacillota</taxon>
        <taxon>Bacilli</taxon>
        <taxon>Bacillales</taxon>
        <taxon>Bacillaceae</taxon>
        <taxon>Priestia</taxon>
    </lineage>
</organism>
<reference evidence="2 3" key="2">
    <citation type="submission" date="2020-04" db="EMBL/GenBank/DDBJ databases">
        <authorList>
            <person name="Fomenkov A."/>
            <person name="Anton B.P."/>
            <person name="Roberts R.J."/>
        </authorList>
    </citation>
    <scope>NUCLEOTIDE SEQUENCE [LARGE SCALE GENOMIC DNA]</scope>
    <source>
        <strain evidence="2 3">S2</strain>
    </source>
</reference>
<gene>
    <name evidence="2" type="ORF">HFZ78_19950</name>
</gene>
<proteinExistence type="predicted"/>
<feature type="compositionally biased region" description="Basic residues" evidence="1">
    <location>
        <begin position="1"/>
        <end position="10"/>
    </location>
</feature>
<feature type="region of interest" description="Disordered" evidence="1">
    <location>
        <begin position="1"/>
        <end position="20"/>
    </location>
</feature>
<dbReference type="AlphaFoldDB" id="A0A6H1P5Y7"/>